<keyword evidence="2" id="KW-1185">Reference proteome</keyword>
<evidence type="ECO:0000313" key="2">
    <source>
        <dbReference type="Proteomes" id="UP000823773"/>
    </source>
</evidence>
<name>A0ACC5T5A3_ENSAD</name>
<protein>
    <submittedName>
        <fullName evidence="1">Pimeloyl-ACP methyl ester carboxylesterase</fullName>
    </submittedName>
</protein>
<evidence type="ECO:0000313" key="1">
    <source>
        <dbReference type="EMBL" id="MBP1876312.1"/>
    </source>
</evidence>
<dbReference type="EMBL" id="JAGGJR010000016">
    <property type="protein sequence ID" value="MBP1876312.1"/>
    <property type="molecule type" value="Genomic_DNA"/>
</dbReference>
<reference evidence="1" key="1">
    <citation type="submission" date="2021-03" db="EMBL/GenBank/DDBJ databases">
        <title>Genomic Encyclopedia of Type Strains, Phase IV (KMG-IV): sequencing the most valuable type-strain genomes for metagenomic binning, comparative biology and taxonomic classification.</title>
        <authorList>
            <person name="Goeker M."/>
        </authorList>
    </citation>
    <scope>NUCLEOTIDE SEQUENCE</scope>
    <source>
        <strain evidence="1">DSM 18131</strain>
    </source>
</reference>
<gene>
    <name evidence="1" type="ORF">J2Z19_006062</name>
</gene>
<dbReference type="Proteomes" id="UP000823773">
    <property type="component" value="Unassembled WGS sequence"/>
</dbReference>
<proteinExistence type="predicted"/>
<comment type="caution">
    <text evidence="1">The sequence shown here is derived from an EMBL/GenBank/DDBJ whole genome shotgun (WGS) entry which is preliminary data.</text>
</comment>
<organism evidence="1 2">
    <name type="scientific">Ensifer adhaerens</name>
    <name type="common">Sinorhizobium morelense</name>
    <dbReference type="NCBI Taxonomy" id="106592"/>
    <lineage>
        <taxon>Bacteria</taxon>
        <taxon>Pseudomonadati</taxon>
        <taxon>Pseudomonadota</taxon>
        <taxon>Alphaproteobacteria</taxon>
        <taxon>Hyphomicrobiales</taxon>
        <taxon>Rhizobiaceae</taxon>
        <taxon>Sinorhizobium/Ensifer group</taxon>
        <taxon>Ensifer</taxon>
    </lineage>
</organism>
<accession>A0ACC5T5A3</accession>
<sequence length="286" mass="31287">MATTKIDGIATRYEVLGSGPPLLMYSPGGFDAALEKWRTQGIYAEIQFLDQLPKHFTCITFDRRETGQSGGRVERVTWSDYVRQGKGLLDHLGFGKAFLMGGCMGCSVVAAFAVEQPETTLGNVLFWPVGGARYRMTGHQRFAEHLAFVHQNGLEAVVRLAGESNKPFGADPRGGPWVSVLRHDKEFADRYARQNVDHYKAIIAGMPRTLLDRDTAPGAEPEDLLRLSSPTLIIPGADASHATSAARYFQECIPGSQYWDVPVPAQNSADTNARVIEFLSKVAGTA</sequence>